<comment type="caution">
    <text evidence="1">The sequence shown here is derived from an EMBL/GenBank/DDBJ whole genome shotgun (WGS) entry which is preliminary data.</text>
</comment>
<dbReference type="InterPro" id="IPR052194">
    <property type="entry name" value="MESH1"/>
</dbReference>
<dbReference type="Proteomes" id="UP001595629">
    <property type="component" value="Unassembled WGS sequence"/>
</dbReference>
<dbReference type="RefSeq" id="WP_386734422.1">
    <property type="nucleotide sequence ID" value="NZ_JBHRXI010000004.1"/>
</dbReference>
<organism evidence="1 2">
    <name type="scientific">Lutimaribacter marinistellae</name>
    <dbReference type="NCBI Taxonomy" id="1820329"/>
    <lineage>
        <taxon>Bacteria</taxon>
        <taxon>Pseudomonadati</taxon>
        <taxon>Pseudomonadota</taxon>
        <taxon>Alphaproteobacteria</taxon>
        <taxon>Rhodobacterales</taxon>
        <taxon>Roseobacteraceae</taxon>
        <taxon>Lutimaribacter</taxon>
    </lineage>
</organism>
<evidence type="ECO:0000313" key="1">
    <source>
        <dbReference type="EMBL" id="MFC3613250.1"/>
    </source>
</evidence>
<dbReference type="Pfam" id="PF13328">
    <property type="entry name" value="HD_4"/>
    <property type="match status" value="1"/>
</dbReference>
<dbReference type="PANTHER" id="PTHR46246:SF1">
    <property type="entry name" value="GUANOSINE-3',5'-BIS(DIPHOSPHATE) 3'-PYROPHOSPHOHYDROLASE MESH1"/>
    <property type="match status" value="1"/>
</dbReference>
<accession>A0ABV7TEF4</accession>
<proteinExistence type="predicted"/>
<evidence type="ECO:0000313" key="2">
    <source>
        <dbReference type="Proteomes" id="UP001595629"/>
    </source>
</evidence>
<sequence length="145" mass="16021">MSRIGEAFEFAFRAHCGQTDRAGLAYIGHVARVAEGVETEDEIVVALLHDVVEDTQTPLSRIQDSFGTTIADAVDAISRRREESEAEYLERVVSNPLALAVKRADVADNDHPSRMSVLDPETRRNLEKKYAQIRTAVGSAELQPN</sequence>
<reference evidence="2" key="1">
    <citation type="journal article" date="2019" name="Int. J. Syst. Evol. Microbiol.">
        <title>The Global Catalogue of Microorganisms (GCM) 10K type strain sequencing project: providing services to taxonomists for standard genome sequencing and annotation.</title>
        <authorList>
            <consortium name="The Broad Institute Genomics Platform"/>
            <consortium name="The Broad Institute Genome Sequencing Center for Infectious Disease"/>
            <person name="Wu L."/>
            <person name="Ma J."/>
        </authorList>
    </citation>
    <scope>NUCLEOTIDE SEQUENCE [LARGE SCALE GENOMIC DNA]</scope>
    <source>
        <strain evidence="2">KCTC 42911</strain>
    </source>
</reference>
<protein>
    <submittedName>
        <fullName evidence="1">HD domain-containing protein</fullName>
    </submittedName>
</protein>
<name>A0ABV7TEF4_9RHOB</name>
<keyword evidence="2" id="KW-1185">Reference proteome</keyword>
<dbReference type="PANTHER" id="PTHR46246">
    <property type="entry name" value="GUANOSINE-3',5'-BIS(DIPHOSPHATE) 3'-PYROPHOSPHOHYDROLASE MESH1"/>
    <property type="match status" value="1"/>
</dbReference>
<gene>
    <name evidence="1" type="ORF">ACFORG_05710</name>
</gene>
<dbReference type="EMBL" id="JBHRXI010000004">
    <property type="protein sequence ID" value="MFC3613250.1"/>
    <property type="molecule type" value="Genomic_DNA"/>
</dbReference>
<dbReference type="SUPFAM" id="SSF109604">
    <property type="entry name" value="HD-domain/PDEase-like"/>
    <property type="match status" value="1"/>
</dbReference>
<dbReference type="Gene3D" id="1.10.3210.10">
    <property type="entry name" value="Hypothetical protein af1432"/>
    <property type="match status" value="1"/>
</dbReference>